<dbReference type="RefSeq" id="WP_153250595.1">
    <property type="nucleotide sequence ID" value="NZ_CP044205.1"/>
</dbReference>
<dbReference type="AlphaFoldDB" id="A0A5Q0BLB7"/>
<dbReference type="Pfam" id="PF20126">
    <property type="entry name" value="TumE"/>
    <property type="match status" value="1"/>
</dbReference>
<sequence>MKAVNIIRLKEVRADGLIIEQAVWQLSEPVPGSGHLFKYRLYCGRGNECLVRYDNERGKGDHRHMDGREEVYIFTGLAALLEDFWNDIERLT</sequence>
<organism evidence="1 2">
    <name type="scientific">Candidatus Methylospira mobilis</name>
    <dbReference type="NCBI Taxonomy" id="1808979"/>
    <lineage>
        <taxon>Bacteria</taxon>
        <taxon>Pseudomonadati</taxon>
        <taxon>Pseudomonadota</taxon>
        <taxon>Gammaproteobacteria</taxon>
        <taxon>Methylococcales</taxon>
        <taxon>Methylococcaceae</taxon>
        <taxon>Candidatus Methylospira</taxon>
    </lineage>
</organism>
<keyword evidence="2" id="KW-1185">Reference proteome</keyword>
<accession>A0A5Q0BLB7</accession>
<name>A0A5Q0BLB7_9GAMM</name>
<evidence type="ECO:0000313" key="2">
    <source>
        <dbReference type="Proteomes" id="UP000325755"/>
    </source>
</evidence>
<dbReference type="KEGG" id="mmob:F6R98_20035"/>
<evidence type="ECO:0000313" key="1">
    <source>
        <dbReference type="EMBL" id="QFY44633.1"/>
    </source>
</evidence>
<reference evidence="1 2" key="1">
    <citation type="submission" date="2019-09" db="EMBL/GenBank/DDBJ databases">
        <title>Ecophysiology of the spiral-shaped methanotroph Methylospira mobilis as revealed by the complete genome sequence.</title>
        <authorList>
            <person name="Oshkin I.Y."/>
            <person name="Dedysh S.N."/>
            <person name="Miroshnikov K."/>
            <person name="Danilova O.V."/>
            <person name="Hakobyan A."/>
            <person name="Liesack W."/>
        </authorList>
    </citation>
    <scope>NUCLEOTIDE SEQUENCE [LARGE SCALE GENOMIC DNA]</scope>
    <source>
        <strain evidence="1 2">Shm1</strain>
    </source>
</reference>
<dbReference type="InParanoid" id="A0A5Q0BLB7"/>
<protein>
    <submittedName>
        <fullName evidence="1">Uncharacterized protein</fullName>
    </submittedName>
</protein>
<gene>
    <name evidence="1" type="ORF">F6R98_20035</name>
</gene>
<dbReference type="OrthoDB" id="7451512at2"/>
<dbReference type="Proteomes" id="UP000325755">
    <property type="component" value="Chromosome"/>
</dbReference>
<dbReference type="EMBL" id="CP044205">
    <property type="protein sequence ID" value="QFY44633.1"/>
    <property type="molecule type" value="Genomic_DNA"/>
</dbReference>
<dbReference type="InterPro" id="IPR045397">
    <property type="entry name" value="TumE-like"/>
</dbReference>
<proteinExistence type="predicted"/>